<dbReference type="Proteomes" id="UP000254640">
    <property type="component" value="Unassembled WGS sequence"/>
</dbReference>
<protein>
    <submittedName>
        <fullName evidence="1">DNA ligase B</fullName>
        <ecNumber evidence="1">6.5.1.2</ecNumber>
    </submittedName>
</protein>
<name>A0A379A8T7_ENTAG</name>
<dbReference type="Gene3D" id="1.10.287.610">
    <property type="entry name" value="Helix hairpin bin"/>
    <property type="match status" value="1"/>
</dbReference>
<dbReference type="SUPFAM" id="SSF56091">
    <property type="entry name" value="DNA ligase/mRNA capping enzyme, catalytic domain"/>
    <property type="match status" value="1"/>
</dbReference>
<dbReference type="EC" id="6.5.1.2" evidence="1"/>
<accession>A0A379A8T7</accession>
<keyword evidence="2" id="KW-1185">Reference proteome</keyword>
<dbReference type="AlphaFoldDB" id="A0A379A8T7"/>
<evidence type="ECO:0000313" key="1">
    <source>
        <dbReference type="EMBL" id="SUB14313.1"/>
    </source>
</evidence>
<reference evidence="1 2" key="1">
    <citation type="submission" date="2018-06" db="EMBL/GenBank/DDBJ databases">
        <authorList>
            <consortium name="Pathogen Informatics"/>
            <person name="Doyle S."/>
        </authorList>
    </citation>
    <scope>NUCLEOTIDE SEQUENCE [LARGE SCALE GENOMIC DNA]</scope>
    <source>
        <strain evidence="1 2">NCTC9381</strain>
    </source>
</reference>
<organism evidence="1 2">
    <name type="scientific">Enterobacter agglomerans</name>
    <name type="common">Erwinia herbicola</name>
    <name type="synonym">Pantoea agglomerans</name>
    <dbReference type="NCBI Taxonomy" id="549"/>
    <lineage>
        <taxon>Bacteria</taxon>
        <taxon>Pseudomonadati</taxon>
        <taxon>Pseudomonadota</taxon>
        <taxon>Gammaproteobacteria</taxon>
        <taxon>Enterobacterales</taxon>
        <taxon>Erwiniaceae</taxon>
        <taxon>Pantoea</taxon>
        <taxon>Pantoea agglomerans group</taxon>
    </lineage>
</organism>
<proteinExistence type="predicted"/>
<keyword evidence="1" id="KW-0436">Ligase</keyword>
<sequence>MKGYGWPLFAAALWIVLWPAHSALCPVWTPTRATEEIRRLQQQLQHWDDAYYRQGQSPVADADYDSLQQRLNHWQHCFNPPQPAYVPQLPGEGEHLHPVAHTA</sequence>
<dbReference type="EMBL" id="UGSO01000001">
    <property type="protein sequence ID" value="SUB14313.1"/>
    <property type="molecule type" value="Genomic_DNA"/>
</dbReference>
<gene>
    <name evidence="1" type="primary">ligB_1</name>
    <name evidence="1" type="ORF">NCTC9381_00153</name>
</gene>
<evidence type="ECO:0000313" key="2">
    <source>
        <dbReference type="Proteomes" id="UP000254640"/>
    </source>
</evidence>
<dbReference type="GO" id="GO:0003911">
    <property type="term" value="F:DNA ligase (NAD+) activity"/>
    <property type="evidence" value="ECO:0007669"/>
    <property type="project" value="UniProtKB-EC"/>
</dbReference>